<dbReference type="EMBL" id="CP027062">
    <property type="protein sequence ID" value="AVI50993.1"/>
    <property type="molecule type" value="Genomic_DNA"/>
</dbReference>
<dbReference type="OrthoDB" id="1445639at2"/>
<protein>
    <recommendedName>
        <fullName evidence="4">NIPSNAP protein</fullName>
    </recommendedName>
</protein>
<dbReference type="AlphaFoldDB" id="A0A2S0HXU0"/>
<evidence type="ECO:0000313" key="3">
    <source>
        <dbReference type="Proteomes" id="UP000238442"/>
    </source>
</evidence>
<evidence type="ECO:0008006" key="4">
    <source>
        <dbReference type="Google" id="ProtNLM"/>
    </source>
</evidence>
<gene>
    <name evidence="2" type="ORF">C5O00_07315</name>
</gene>
<keyword evidence="3" id="KW-1185">Reference proteome</keyword>
<evidence type="ECO:0000313" key="2">
    <source>
        <dbReference type="EMBL" id="AVI50993.1"/>
    </source>
</evidence>
<dbReference type="RefSeq" id="WP_105216234.1">
    <property type="nucleotide sequence ID" value="NZ_CP027062.1"/>
</dbReference>
<keyword evidence="1" id="KW-0732">Signal</keyword>
<sequence length="277" mass="31965">MKTKNLTIPIAIILLMLICSPLAAQDENAMPAYISVTTLYWSMDREASENEDENKWLEIEKEYLEKVTKKNEYVQTAGFFMHLYTATSLESKYVQSYASWADIEKAQGRNVELEKLAWPDEATRKAFLQNRQSFYQDLHSDELYVPLAGAKPLTQATDKDLVAYIRVSKMAYPDDGSNEEFMKLHKQFLEATVYNNDKIKAYYPNVHGWGADRTEFVEAFYLESLDDLNDMTAGNGDAIKAKWVDEAARTEFFKAYNKYFTGDHGDYLYTRIAELSK</sequence>
<accession>A0A2S0HXU0</accession>
<feature type="chain" id="PRO_5015460295" description="NIPSNAP protein" evidence="1">
    <location>
        <begin position="25"/>
        <end position="277"/>
    </location>
</feature>
<feature type="signal peptide" evidence="1">
    <location>
        <begin position="1"/>
        <end position="24"/>
    </location>
</feature>
<dbReference type="KEGG" id="aue:C5O00_07315"/>
<name>A0A2S0HXU0_9FLAO</name>
<proteinExistence type="predicted"/>
<dbReference type="Proteomes" id="UP000238442">
    <property type="component" value="Chromosome"/>
</dbReference>
<evidence type="ECO:0000256" key="1">
    <source>
        <dbReference type="SAM" id="SignalP"/>
    </source>
</evidence>
<organism evidence="2 3">
    <name type="scientific">Pukyongia salina</name>
    <dbReference type="NCBI Taxonomy" id="2094025"/>
    <lineage>
        <taxon>Bacteria</taxon>
        <taxon>Pseudomonadati</taxon>
        <taxon>Bacteroidota</taxon>
        <taxon>Flavobacteriia</taxon>
        <taxon>Flavobacteriales</taxon>
        <taxon>Flavobacteriaceae</taxon>
        <taxon>Pukyongia</taxon>
    </lineage>
</organism>
<reference evidence="2 3" key="1">
    <citation type="submission" date="2018-02" db="EMBL/GenBank/DDBJ databases">
        <title>Genomic analysis of the strain RR4-38 isolated from a seawater recirculating aquaculture system.</title>
        <authorList>
            <person name="Kim Y.-S."/>
            <person name="Jang Y.H."/>
            <person name="Kim K.-H."/>
        </authorList>
    </citation>
    <scope>NUCLEOTIDE SEQUENCE [LARGE SCALE GENOMIC DNA]</scope>
    <source>
        <strain evidence="2 3">RR4-38</strain>
    </source>
</reference>